<gene>
    <name evidence="1" type="ORF">PCHDS_000559700</name>
</gene>
<evidence type="ECO:0000313" key="1">
    <source>
        <dbReference type="EMBL" id="SCL94495.1"/>
    </source>
</evidence>
<sequence length="116" mass="13635">MIPLKFNYERFNCNNFNIRYWSWNYRGCSILGKCFRSCLSPENLRISPLTSEYKCPQATPINLFKRENALNVCFEHSNLLKVTRNPVIAQRALKGPVIKRTATRHRDSEAEPRSRQ</sequence>
<name>A0A1C6WX79_PLACE</name>
<reference evidence="1" key="1">
    <citation type="submission" date="2016-08" db="EMBL/GenBank/DDBJ databases">
        <authorList>
            <consortium name="Pathogen Informatics"/>
        </authorList>
    </citation>
    <scope>NUCLEOTIDE SEQUENCE</scope>
    <source>
        <strain evidence="1">DS</strain>
    </source>
</reference>
<accession>A0A1C6WX79</accession>
<feature type="non-terminal residue" evidence="1">
    <location>
        <position position="116"/>
    </location>
</feature>
<organism evidence="1">
    <name type="scientific">Plasmodium chabaudi adami</name>
    <dbReference type="NCBI Taxonomy" id="5826"/>
    <lineage>
        <taxon>Eukaryota</taxon>
        <taxon>Sar</taxon>
        <taxon>Alveolata</taxon>
        <taxon>Apicomplexa</taxon>
        <taxon>Aconoidasida</taxon>
        <taxon>Haemosporida</taxon>
        <taxon>Plasmodiidae</taxon>
        <taxon>Plasmodium</taxon>
        <taxon>Plasmodium (Vinckeia)</taxon>
    </lineage>
</organism>
<protein>
    <submittedName>
        <fullName evidence="1">Uncharacterized protein</fullName>
    </submittedName>
</protein>
<dbReference type="EMBL" id="FMIN01000514">
    <property type="protein sequence ID" value="SCL94495.1"/>
    <property type="molecule type" value="Genomic_DNA"/>
</dbReference>
<proteinExistence type="predicted"/>
<dbReference type="Proteomes" id="UP000507536">
    <property type="component" value="Unassembled WGS sequence"/>
</dbReference>
<dbReference type="AlphaFoldDB" id="A0A1C6WX79"/>